<keyword evidence="9" id="KW-1185">Reference proteome</keyword>
<dbReference type="Pfam" id="PF00005">
    <property type="entry name" value="ABC_tran"/>
    <property type="match status" value="1"/>
</dbReference>
<evidence type="ECO:0000313" key="9">
    <source>
        <dbReference type="Proteomes" id="UP000247591"/>
    </source>
</evidence>
<dbReference type="RefSeq" id="WP_425451353.1">
    <property type="nucleotide sequence ID" value="NZ_QJSP01000025.1"/>
</dbReference>
<dbReference type="Gene3D" id="1.20.1560.10">
    <property type="entry name" value="ABC transporter type 1, transmembrane domain"/>
    <property type="match status" value="1"/>
</dbReference>
<dbReference type="InterPro" id="IPR039421">
    <property type="entry name" value="Type_1_exporter"/>
</dbReference>
<dbReference type="GO" id="GO:0005886">
    <property type="term" value="C:plasma membrane"/>
    <property type="evidence" value="ECO:0007669"/>
    <property type="project" value="UniProtKB-SubCell"/>
</dbReference>
<dbReference type="EMBL" id="QJSP01000025">
    <property type="protein sequence ID" value="PYE12082.1"/>
    <property type="molecule type" value="Genomic_DNA"/>
</dbReference>
<dbReference type="Proteomes" id="UP000247591">
    <property type="component" value="Unassembled WGS sequence"/>
</dbReference>
<comment type="caution">
    <text evidence="8">The sequence shown here is derived from an EMBL/GenBank/DDBJ whole genome shotgun (WGS) entry which is preliminary data.</text>
</comment>
<evidence type="ECO:0000259" key="7">
    <source>
        <dbReference type="PROSITE" id="PS50929"/>
    </source>
</evidence>
<feature type="domain" description="ABC transporter" evidence="6">
    <location>
        <begin position="361"/>
        <end position="572"/>
    </location>
</feature>
<evidence type="ECO:0000259" key="6">
    <source>
        <dbReference type="PROSITE" id="PS50893"/>
    </source>
</evidence>
<feature type="transmembrane region" description="Helical" evidence="5">
    <location>
        <begin position="170"/>
        <end position="202"/>
    </location>
</feature>
<dbReference type="GO" id="GO:0016887">
    <property type="term" value="F:ATP hydrolysis activity"/>
    <property type="evidence" value="ECO:0007669"/>
    <property type="project" value="InterPro"/>
</dbReference>
<evidence type="ECO:0000256" key="3">
    <source>
        <dbReference type="ARBA" id="ARBA00022989"/>
    </source>
</evidence>
<dbReference type="GO" id="GO:0015421">
    <property type="term" value="F:ABC-type oligopeptide transporter activity"/>
    <property type="evidence" value="ECO:0007669"/>
    <property type="project" value="TreeGrafter"/>
</dbReference>
<dbReference type="Pfam" id="PF00664">
    <property type="entry name" value="ABC_membrane"/>
    <property type="match status" value="1"/>
</dbReference>
<dbReference type="PANTHER" id="PTHR43394:SF1">
    <property type="entry name" value="ATP-BINDING CASSETTE SUB-FAMILY B MEMBER 10, MITOCHONDRIAL"/>
    <property type="match status" value="1"/>
</dbReference>
<accession>A0A318RG49</accession>
<evidence type="ECO:0000256" key="1">
    <source>
        <dbReference type="ARBA" id="ARBA00004651"/>
    </source>
</evidence>
<dbReference type="InterPro" id="IPR003439">
    <property type="entry name" value="ABC_transporter-like_ATP-bd"/>
</dbReference>
<keyword evidence="4 5" id="KW-0472">Membrane</keyword>
<gene>
    <name evidence="8" type="ORF">DFR67_1253</name>
</gene>
<feature type="transmembrane region" description="Helical" evidence="5">
    <location>
        <begin position="270"/>
        <end position="290"/>
    </location>
</feature>
<dbReference type="PANTHER" id="PTHR43394">
    <property type="entry name" value="ATP-DEPENDENT PERMEASE MDL1, MITOCHONDRIAL"/>
    <property type="match status" value="1"/>
</dbReference>
<reference evidence="8 9" key="1">
    <citation type="submission" date="2018-06" db="EMBL/GenBank/DDBJ databases">
        <title>Genomic Encyclopedia of Type Strains, Phase IV (KMG-IV): sequencing the most valuable type-strain genomes for metagenomic binning, comparative biology and taxonomic classification.</title>
        <authorList>
            <person name="Goeker M."/>
        </authorList>
    </citation>
    <scope>NUCLEOTIDE SEQUENCE [LARGE SCALE GENOMIC DNA]</scope>
    <source>
        <strain evidence="8 9">DSM 45521</strain>
    </source>
</reference>
<dbReference type="PROSITE" id="PS00211">
    <property type="entry name" value="ABC_TRANSPORTER_1"/>
    <property type="match status" value="1"/>
</dbReference>
<feature type="domain" description="ABC transmembrane type-1" evidence="7">
    <location>
        <begin position="51"/>
        <end position="328"/>
    </location>
</feature>
<dbReference type="InterPro" id="IPR017871">
    <property type="entry name" value="ABC_transporter-like_CS"/>
</dbReference>
<name>A0A318RG49_WILLI</name>
<feature type="transmembrane region" description="Helical" evidence="5">
    <location>
        <begin position="85"/>
        <end position="107"/>
    </location>
</feature>
<protein>
    <submittedName>
        <fullName evidence="8">ABC-type multidrug transport system fused ATPase/permease subunit</fullName>
    </submittedName>
</protein>
<feature type="transmembrane region" description="Helical" evidence="5">
    <location>
        <begin position="47"/>
        <end position="73"/>
    </location>
</feature>
<dbReference type="SUPFAM" id="SSF52540">
    <property type="entry name" value="P-loop containing nucleoside triphosphate hydrolases"/>
    <property type="match status" value="1"/>
</dbReference>
<keyword evidence="3 5" id="KW-1133">Transmembrane helix</keyword>
<dbReference type="InterPro" id="IPR027417">
    <property type="entry name" value="P-loop_NTPase"/>
</dbReference>
<dbReference type="AlphaFoldDB" id="A0A318RG49"/>
<dbReference type="Gene3D" id="3.40.50.300">
    <property type="entry name" value="P-loop containing nucleotide triphosphate hydrolases"/>
    <property type="match status" value="1"/>
</dbReference>
<evidence type="ECO:0000256" key="4">
    <source>
        <dbReference type="ARBA" id="ARBA00023136"/>
    </source>
</evidence>
<sequence length="574" mass="59505">MVGLPTRLRPPYFAAGEHPSAVKAIEVDEHTTPRKMVMRTIFAMPRLTLPAAALMIGHQVGEAMVPVVMGVAIDRAVATGDTGSLLVWLLVLAVVFAALSLSFRFGLRIGFLGMNTIQHHLRTMVTDRILDPRGIGGASRSPGMLLSIATADVTRLAGTVWLGVLPIGEVAAIFFCGFVLLWVSWPLGLAVLIGAPVMLWLIDKAGGPLRRRSGHEQQLAGEAAGSATDLMTGFRVVKGIDAGQEAAHRYQGASGRALVAVIKARRTEGAFVGAMQLTSAILVIAVGIAAGLMAVAGSLTIGQLISVVGVTQFVIQPLGAMGKNFGAVWAAGLASAERVLTVLQAPSVNPGGQRTVNGDFQTLPPLLRIDDLSVGPITHLSFTLPPEGVTVLKVDGATAATLAAVLSRAKKPDSGTVTVDGVDVFTLDQPSMTRLVRVAPHGADLFEGSLLDNVVAADTTSADGARIDQALLAAACDEVIDGLPEGRDTLVGEAGRLLSGGQRQRVALARALASDSDILVLVDPTNAVDSVTESVIAGRMSLARAGRATLVISSSPAFLAAADHIIDIEVPVPS</sequence>
<keyword evidence="2 5" id="KW-0812">Transmembrane</keyword>
<comment type="subcellular location">
    <subcellularLocation>
        <location evidence="1">Cell membrane</location>
        <topology evidence="1">Multi-pass membrane protein</topology>
    </subcellularLocation>
</comment>
<evidence type="ECO:0000256" key="5">
    <source>
        <dbReference type="SAM" id="Phobius"/>
    </source>
</evidence>
<dbReference type="PROSITE" id="PS50929">
    <property type="entry name" value="ABC_TM1F"/>
    <property type="match status" value="1"/>
</dbReference>
<dbReference type="SUPFAM" id="SSF90123">
    <property type="entry name" value="ABC transporter transmembrane region"/>
    <property type="match status" value="1"/>
</dbReference>
<dbReference type="InterPro" id="IPR011527">
    <property type="entry name" value="ABC1_TM_dom"/>
</dbReference>
<dbReference type="GO" id="GO:0005524">
    <property type="term" value="F:ATP binding"/>
    <property type="evidence" value="ECO:0007669"/>
    <property type="project" value="InterPro"/>
</dbReference>
<dbReference type="CDD" id="cd07346">
    <property type="entry name" value="ABC_6TM_exporters"/>
    <property type="match status" value="1"/>
</dbReference>
<evidence type="ECO:0000256" key="2">
    <source>
        <dbReference type="ARBA" id="ARBA00022692"/>
    </source>
</evidence>
<dbReference type="InterPro" id="IPR036640">
    <property type="entry name" value="ABC1_TM_sf"/>
</dbReference>
<organism evidence="8 9">
    <name type="scientific">Williamsia limnetica</name>
    <dbReference type="NCBI Taxonomy" id="882452"/>
    <lineage>
        <taxon>Bacteria</taxon>
        <taxon>Bacillati</taxon>
        <taxon>Actinomycetota</taxon>
        <taxon>Actinomycetes</taxon>
        <taxon>Mycobacteriales</taxon>
        <taxon>Nocardiaceae</taxon>
        <taxon>Williamsia</taxon>
    </lineage>
</organism>
<proteinExistence type="predicted"/>
<dbReference type="PROSITE" id="PS50893">
    <property type="entry name" value="ABC_TRANSPORTER_2"/>
    <property type="match status" value="1"/>
</dbReference>
<evidence type="ECO:0000313" key="8">
    <source>
        <dbReference type="EMBL" id="PYE12082.1"/>
    </source>
</evidence>